<dbReference type="AlphaFoldDB" id="A0A804L4I8"/>
<feature type="compositionally biased region" description="Basic and acidic residues" evidence="1">
    <location>
        <begin position="63"/>
        <end position="76"/>
    </location>
</feature>
<proteinExistence type="predicted"/>
<dbReference type="Gramene" id="Ma11_t05500.1">
    <property type="protein sequence ID" value="Ma11_p05500.1"/>
    <property type="gene ID" value="Ma11_g05500"/>
</dbReference>
<gene>
    <name evidence="2" type="ORF">GSMUA_19890.1</name>
</gene>
<dbReference type="Proteomes" id="UP000012960">
    <property type="component" value="Unplaced"/>
</dbReference>
<evidence type="ECO:0000313" key="2">
    <source>
        <dbReference type="EMBL" id="CAG1863639.1"/>
    </source>
</evidence>
<feature type="region of interest" description="Disordered" evidence="1">
    <location>
        <begin position="63"/>
        <end position="87"/>
    </location>
</feature>
<sequence>MMTLMPVSCWKKGMRTAMVRCSIVFDSSLAATMSSYYSSTSSVPRILRSIALAVSSCPRSIRELRAKGDDGGRHSGEGQADSPPPMRLAATMPMMIMSWEPILSIPRNNVLSF</sequence>
<accession>A0A804L4I8</accession>
<dbReference type="EMBL" id="HG996475">
    <property type="protein sequence ID" value="CAG1863639.1"/>
    <property type="molecule type" value="Genomic_DNA"/>
</dbReference>
<organism evidence="3 4">
    <name type="scientific">Musa acuminata subsp. malaccensis</name>
    <name type="common">Wild banana</name>
    <name type="synonym">Musa malaccensis</name>
    <dbReference type="NCBI Taxonomy" id="214687"/>
    <lineage>
        <taxon>Eukaryota</taxon>
        <taxon>Viridiplantae</taxon>
        <taxon>Streptophyta</taxon>
        <taxon>Embryophyta</taxon>
        <taxon>Tracheophyta</taxon>
        <taxon>Spermatophyta</taxon>
        <taxon>Magnoliopsida</taxon>
        <taxon>Liliopsida</taxon>
        <taxon>Zingiberales</taxon>
        <taxon>Musaceae</taxon>
        <taxon>Musa</taxon>
    </lineage>
</organism>
<evidence type="ECO:0000313" key="3">
    <source>
        <dbReference type="EnsemblPlants" id="Ma11_p05500.1"/>
    </source>
</evidence>
<reference evidence="2" key="1">
    <citation type="submission" date="2021-03" db="EMBL/GenBank/DDBJ databases">
        <authorList>
            <consortium name="Genoscope - CEA"/>
            <person name="William W."/>
        </authorList>
    </citation>
    <scope>NUCLEOTIDE SEQUENCE</scope>
    <source>
        <strain evidence="2">Doubled-haploid Pahang</strain>
    </source>
</reference>
<name>A0A804L4I8_MUSAM</name>
<keyword evidence="4" id="KW-1185">Reference proteome</keyword>
<dbReference type="EnsemblPlants" id="Ma11_t05500.1">
    <property type="protein sequence ID" value="Ma11_p05500.1"/>
    <property type="gene ID" value="Ma11_g05500"/>
</dbReference>
<reference evidence="3" key="2">
    <citation type="submission" date="2021-05" db="UniProtKB">
        <authorList>
            <consortium name="EnsemblPlants"/>
        </authorList>
    </citation>
    <scope>IDENTIFICATION</scope>
    <source>
        <strain evidence="3">subsp. malaccensis</strain>
    </source>
</reference>
<evidence type="ECO:0000313" key="4">
    <source>
        <dbReference type="Proteomes" id="UP000012960"/>
    </source>
</evidence>
<dbReference type="InParanoid" id="A0A804L4I8"/>
<dbReference type="FunCoup" id="A0A804L4I8">
    <property type="interactions" value="9"/>
</dbReference>
<protein>
    <submittedName>
        <fullName evidence="2">(wild Malaysian banana) hypothetical protein</fullName>
    </submittedName>
</protein>
<evidence type="ECO:0000256" key="1">
    <source>
        <dbReference type="SAM" id="MobiDB-lite"/>
    </source>
</evidence>